<sequence length="140" mass="16223">MLRSWQNNQSLSLAGRNRWLKMKQHPSPFPLIFALYCFCALQFTSGFPQPVSRSMDAPDIPKSELALCFSQWTELSNQPQISSKVMDLCNAIFNSMQIEEVRSNDFLSLKKTFPTFCPTKQSLTIIIIFTRKTMRTYIKE</sequence>
<evidence type="ECO:0000313" key="1">
    <source>
        <dbReference type="Ensembl" id="ENSCPBP00000009461.1"/>
    </source>
</evidence>
<dbReference type="GeneTree" id="ENSGT00940000173424"/>
<evidence type="ECO:0000313" key="2">
    <source>
        <dbReference type="Proteomes" id="UP000694380"/>
    </source>
</evidence>
<organism evidence="1 2">
    <name type="scientific">Chrysemys picta bellii</name>
    <name type="common">Western painted turtle</name>
    <name type="synonym">Emys bellii</name>
    <dbReference type="NCBI Taxonomy" id="8478"/>
    <lineage>
        <taxon>Eukaryota</taxon>
        <taxon>Metazoa</taxon>
        <taxon>Chordata</taxon>
        <taxon>Craniata</taxon>
        <taxon>Vertebrata</taxon>
        <taxon>Euteleostomi</taxon>
        <taxon>Archelosauria</taxon>
        <taxon>Testudinata</taxon>
        <taxon>Testudines</taxon>
        <taxon>Cryptodira</taxon>
        <taxon>Durocryptodira</taxon>
        <taxon>Testudinoidea</taxon>
        <taxon>Emydidae</taxon>
        <taxon>Chrysemys</taxon>
    </lineage>
</organism>
<evidence type="ECO:0008006" key="3">
    <source>
        <dbReference type="Google" id="ProtNLM"/>
    </source>
</evidence>
<name>A0A8C3FIV2_CHRPI</name>
<protein>
    <recommendedName>
        <fullName evidence="3">Neuromedin-S</fullName>
    </recommendedName>
</protein>
<keyword evidence="2" id="KW-1185">Reference proteome</keyword>
<dbReference type="Ensembl" id="ENSCPBT00000011380.1">
    <property type="protein sequence ID" value="ENSCPBP00000009461.1"/>
    <property type="gene ID" value="ENSCPBG00000007315.1"/>
</dbReference>
<proteinExistence type="predicted"/>
<reference evidence="1" key="1">
    <citation type="submission" date="2025-08" db="UniProtKB">
        <authorList>
            <consortium name="Ensembl"/>
        </authorList>
    </citation>
    <scope>IDENTIFICATION</scope>
</reference>
<reference evidence="1" key="2">
    <citation type="submission" date="2025-09" db="UniProtKB">
        <authorList>
            <consortium name="Ensembl"/>
        </authorList>
    </citation>
    <scope>IDENTIFICATION</scope>
</reference>
<dbReference type="AlphaFoldDB" id="A0A8C3FIV2"/>
<accession>A0A8C3FIV2</accession>
<dbReference type="Proteomes" id="UP000694380">
    <property type="component" value="Unplaced"/>
</dbReference>